<proteinExistence type="predicted"/>
<evidence type="ECO:0000313" key="1">
    <source>
        <dbReference type="EMBL" id="GBN52027.1"/>
    </source>
</evidence>
<keyword evidence="2" id="KW-1185">Reference proteome</keyword>
<sequence>MELKVTAYCGMHMVNIHHRKIRVNAGLNGLGNYYGKKTMLFIWWDLEFEVYHECLKSSETVNSARYNVNLNAYCSSNNHNEPADRKI</sequence>
<reference evidence="1 2" key="1">
    <citation type="journal article" date="2019" name="Sci. Rep.">
        <title>Orb-weaving spider Araneus ventricosus genome elucidates the spidroin gene catalogue.</title>
        <authorList>
            <person name="Kono N."/>
            <person name="Nakamura H."/>
            <person name="Ohtoshi R."/>
            <person name="Moran D.A.P."/>
            <person name="Shinohara A."/>
            <person name="Yoshida Y."/>
            <person name="Fujiwara M."/>
            <person name="Mori M."/>
            <person name="Tomita M."/>
            <person name="Arakawa K."/>
        </authorList>
    </citation>
    <scope>NUCLEOTIDE SEQUENCE [LARGE SCALE GENOMIC DNA]</scope>
</reference>
<name>A0A4Y2PP61_ARAVE</name>
<gene>
    <name evidence="1" type="ORF">AVEN_274545_1</name>
</gene>
<dbReference type="AlphaFoldDB" id="A0A4Y2PP61"/>
<accession>A0A4Y2PP61</accession>
<dbReference type="Pfam" id="PF01359">
    <property type="entry name" value="Transposase_1"/>
    <property type="match status" value="1"/>
</dbReference>
<protein>
    <submittedName>
        <fullName evidence="1">Uncharacterized protein</fullName>
    </submittedName>
</protein>
<dbReference type="InterPro" id="IPR001888">
    <property type="entry name" value="Transposase_1"/>
</dbReference>
<comment type="caution">
    <text evidence="1">The sequence shown here is derived from an EMBL/GenBank/DDBJ whole genome shotgun (WGS) entry which is preliminary data.</text>
</comment>
<dbReference type="Proteomes" id="UP000499080">
    <property type="component" value="Unassembled WGS sequence"/>
</dbReference>
<evidence type="ECO:0000313" key="2">
    <source>
        <dbReference type="Proteomes" id="UP000499080"/>
    </source>
</evidence>
<dbReference type="EMBL" id="BGPR01011586">
    <property type="protein sequence ID" value="GBN52027.1"/>
    <property type="molecule type" value="Genomic_DNA"/>
</dbReference>
<organism evidence="1 2">
    <name type="scientific">Araneus ventricosus</name>
    <name type="common">Orbweaver spider</name>
    <name type="synonym">Epeira ventricosa</name>
    <dbReference type="NCBI Taxonomy" id="182803"/>
    <lineage>
        <taxon>Eukaryota</taxon>
        <taxon>Metazoa</taxon>
        <taxon>Ecdysozoa</taxon>
        <taxon>Arthropoda</taxon>
        <taxon>Chelicerata</taxon>
        <taxon>Arachnida</taxon>
        <taxon>Araneae</taxon>
        <taxon>Araneomorphae</taxon>
        <taxon>Entelegynae</taxon>
        <taxon>Araneoidea</taxon>
        <taxon>Araneidae</taxon>
        <taxon>Araneus</taxon>
    </lineage>
</organism>